<protein>
    <submittedName>
        <fullName evidence="1">Uncharacterized protein</fullName>
    </submittedName>
</protein>
<accession>A0A7C1MKB0</accession>
<dbReference type="EMBL" id="DRFT01000196">
    <property type="protein sequence ID" value="HDZ50138.1"/>
    <property type="molecule type" value="Genomic_DNA"/>
</dbReference>
<reference evidence="1" key="1">
    <citation type="journal article" date="2020" name="mSystems">
        <title>Genome- and Community-Level Interaction Insights into Carbon Utilization and Element Cycling Functions of Hydrothermarchaeota in Hydrothermal Sediment.</title>
        <authorList>
            <person name="Zhou Z."/>
            <person name="Liu Y."/>
            <person name="Xu W."/>
            <person name="Pan J."/>
            <person name="Luo Z.H."/>
            <person name="Li M."/>
        </authorList>
    </citation>
    <scope>NUCLEOTIDE SEQUENCE [LARGE SCALE GENOMIC DNA]</scope>
    <source>
        <strain evidence="1">HyVt-329</strain>
    </source>
</reference>
<name>A0A7C1MKB0_UNCAE</name>
<sequence length="79" mass="9236">MSGTKRNKFLLENLRLQRIAIVKAVTADSMPDFMVWSEIFKNAQILEKHIRVNPNLENFRKNEIEALKNLEPVIQKLNS</sequence>
<proteinExistence type="predicted"/>
<evidence type="ECO:0000313" key="1">
    <source>
        <dbReference type="EMBL" id="HDZ50138.1"/>
    </source>
</evidence>
<organism evidence="1">
    <name type="scientific">Aerophobetes bacterium</name>
    <dbReference type="NCBI Taxonomy" id="2030807"/>
    <lineage>
        <taxon>Bacteria</taxon>
        <taxon>Candidatus Aerophobota</taxon>
    </lineage>
</organism>
<comment type="caution">
    <text evidence="1">The sequence shown here is derived from an EMBL/GenBank/DDBJ whole genome shotgun (WGS) entry which is preliminary data.</text>
</comment>
<gene>
    <name evidence="1" type="ORF">ENH69_02830</name>
</gene>
<dbReference type="Proteomes" id="UP000885667">
    <property type="component" value="Unassembled WGS sequence"/>
</dbReference>
<dbReference type="AlphaFoldDB" id="A0A7C1MKB0"/>